<evidence type="ECO:0000313" key="2">
    <source>
        <dbReference type="EMBL" id="TDL20011.1"/>
    </source>
</evidence>
<sequence>MCMPHRHGASVLHGLLHGHAWAIEAVSSQRRHSSQSEWPFDESRTMAPLPIVRVLVRNRLAVQRIGPTLPSPDSLSSKPAASTLKSREDIKFGKMYRTDSKLALLPTTRNSAQQPHASTSKKQIWSVKGQPHPRNNAYALTPAIEPARGGMIARQTNCV</sequence>
<dbReference type="Proteomes" id="UP000294933">
    <property type="component" value="Unassembled WGS sequence"/>
</dbReference>
<feature type="region of interest" description="Disordered" evidence="1">
    <location>
        <begin position="108"/>
        <end position="132"/>
    </location>
</feature>
<dbReference type="EMBL" id="ML170191">
    <property type="protein sequence ID" value="TDL20011.1"/>
    <property type="molecule type" value="Genomic_DNA"/>
</dbReference>
<protein>
    <submittedName>
        <fullName evidence="2">Uncharacterized protein</fullName>
    </submittedName>
</protein>
<name>A0A4Y7PY54_9AGAM</name>
<reference evidence="2 3" key="1">
    <citation type="submission" date="2018-06" db="EMBL/GenBank/DDBJ databases">
        <title>A transcriptomic atlas of mushroom development highlights an independent origin of complex multicellularity.</title>
        <authorList>
            <consortium name="DOE Joint Genome Institute"/>
            <person name="Krizsan K."/>
            <person name="Almasi E."/>
            <person name="Merenyi Z."/>
            <person name="Sahu N."/>
            <person name="Viragh M."/>
            <person name="Koszo T."/>
            <person name="Mondo S."/>
            <person name="Kiss B."/>
            <person name="Balint B."/>
            <person name="Kues U."/>
            <person name="Barry K."/>
            <person name="Hegedus J.C."/>
            <person name="Henrissat B."/>
            <person name="Johnson J."/>
            <person name="Lipzen A."/>
            <person name="Ohm R."/>
            <person name="Nagy I."/>
            <person name="Pangilinan J."/>
            <person name="Yan J."/>
            <person name="Xiong Y."/>
            <person name="Grigoriev I.V."/>
            <person name="Hibbett D.S."/>
            <person name="Nagy L.G."/>
        </authorList>
    </citation>
    <scope>NUCLEOTIDE SEQUENCE [LARGE SCALE GENOMIC DNA]</scope>
    <source>
        <strain evidence="2 3">SZMC22713</strain>
    </source>
</reference>
<evidence type="ECO:0000256" key="1">
    <source>
        <dbReference type="SAM" id="MobiDB-lite"/>
    </source>
</evidence>
<proteinExistence type="predicted"/>
<evidence type="ECO:0000313" key="3">
    <source>
        <dbReference type="Proteomes" id="UP000294933"/>
    </source>
</evidence>
<dbReference type="VEuPathDB" id="FungiDB:BD410DRAFT_805270"/>
<keyword evidence="3" id="KW-1185">Reference proteome</keyword>
<organism evidence="2 3">
    <name type="scientific">Rickenella mellea</name>
    <dbReference type="NCBI Taxonomy" id="50990"/>
    <lineage>
        <taxon>Eukaryota</taxon>
        <taxon>Fungi</taxon>
        <taxon>Dikarya</taxon>
        <taxon>Basidiomycota</taxon>
        <taxon>Agaricomycotina</taxon>
        <taxon>Agaricomycetes</taxon>
        <taxon>Hymenochaetales</taxon>
        <taxon>Rickenellaceae</taxon>
        <taxon>Rickenella</taxon>
    </lineage>
</organism>
<gene>
    <name evidence="2" type="ORF">BD410DRAFT_805270</name>
</gene>
<dbReference type="AlphaFoldDB" id="A0A4Y7PY54"/>
<accession>A0A4Y7PY54</accession>
<feature type="compositionally biased region" description="Polar residues" evidence="1">
    <location>
        <begin position="108"/>
        <end position="123"/>
    </location>
</feature>